<gene>
    <name evidence="2" type="ORF">FHR36_002307</name>
</gene>
<evidence type="ECO:0000313" key="2">
    <source>
        <dbReference type="EMBL" id="MCP2309183.1"/>
    </source>
</evidence>
<name>A0ABT1IVM0_9ACTN</name>
<accession>A0ABT1IVM0</accession>
<protein>
    <recommendedName>
        <fullName evidence="4">DUF998 domain-containing protein</fullName>
    </recommendedName>
</protein>
<organism evidence="2 3">
    <name type="scientific">Kitasatospora paracochleata</name>
    <dbReference type="NCBI Taxonomy" id="58354"/>
    <lineage>
        <taxon>Bacteria</taxon>
        <taxon>Bacillati</taxon>
        <taxon>Actinomycetota</taxon>
        <taxon>Actinomycetes</taxon>
        <taxon>Kitasatosporales</taxon>
        <taxon>Streptomycetaceae</taxon>
        <taxon>Kitasatospora</taxon>
    </lineage>
</organism>
<keyword evidence="1" id="KW-0812">Transmembrane</keyword>
<feature type="transmembrane region" description="Helical" evidence="1">
    <location>
        <begin position="66"/>
        <end position="85"/>
    </location>
</feature>
<feature type="transmembrane region" description="Helical" evidence="1">
    <location>
        <begin position="25"/>
        <end position="46"/>
    </location>
</feature>
<reference evidence="2 3" key="1">
    <citation type="submission" date="2022-06" db="EMBL/GenBank/DDBJ databases">
        <title>Sequencing the genomes of 1000 actinobacteria strains.</title>
        <authorList>
            <person name="Klenk H.-P."/>
        </authorList>
    </citation>
    <scope>NUCLEOTIDE SEQUENCE [LARGE SCALE GENOMIC DNA]</scope>
    <source>
        <strain evidence="2 3">DSM 41656</strain>
    </source>
</reference>
<keyword evidence="1" id="KW-1133">Transmembrane helix</keyword>
<keyword evidence="1" id="KW-0472">Membrane</keyword>
<dbReference type="RefSeq" id="WP_253796168.1">
    <property type="nucleotide sequence ID" value="NZ_BAAAUB010000049.1"/>
</dbReference>
<dbReference type="Proteomes" id="UP001206483">
    <property type="component" value="Unassembled WGS sequence"/>
</dbReference>
<feature type="transmembrane region" description="Helical" evidence="1">
    <location>
        <begin position="92"/>
        <end position="108"/>
    </location>
</feature>
<evidence type="ECO:0008006" key="4">
    <source>
        <dbReference type="Google" id="ProtNLM"/>
    </source>
</evidence>
<evidence type="ECO:0000313" key="3">
    <source>
        <dbReference type="Proteomes" id="UP001206483"/>
    </source>
</evidence>
<sequence>MSSNDAVGQTWAADQDRRTVMRLRLGVGVIGVLLPIALPVGNWIVVRLGGHTDILPGSMSGAYWTSTRNIFVGGLCALGVFLIGYRYNRRDDLWSSTAGWAAIGVALLPTAPRSPSDTQAVIGAVHLTLAAVLLCALAAFCLQSFRDPAAADRRGANRAYLTAGSLILLFLAVAVFAGLSGWGSHWTLTPLYLCEALSVWAFGAAWIGAAVELGAFARTRDLLNPSRVRPSFG</sequence>
<comment type="caution">
    <text evidence="2">The sequence shown here is derived from an EMBL/GenBank/DDBJ whole genome shotgun (WGS) entry which is preliminary data.</text>
</comment>
<dbReference type="EMBL" id="JAMZDX010000002">
    <property type="protein sequence ID" value="MCP2309183.1"/>
    <property type="molecule type" value="Genomic_DNA"/>
</dbReference>
<feature type="transmembrane region" description="Helical" evidence="1">
    <location>
        <begin position="160"/>
        <end position="179"/>
    </location>
</feature>
<proteinExistence type="predicted"/>
<keyword evidence="3" id="KW-1185">Reference proteome</keyword>
<feature type="transmembrane region" description="Helical" evidence="1">
    <location>
        <begin position="120"/>
        <end position="140"/>
    </location>
</feature>
<feature type="transmembrane region" description="Helical" evidence="1">
    <location>
        <begin position="199"/>
        <end position="217"/>
    </location>
</feature>
<evidence type="ECO:0000256" key="1">
    <source>
        <dbReference type="SAM" id="Phobius"/>
    </source>
</evidence>